<name>A0ABW8D938_9GAMM</name>
<dbReference type="Proteomes" id="UP001615550">
    <property type="component" value="Unassembled WGS sequence"/>
</dbReference>
<evidence type="ECO:0000313" key="3">
    <source>
        <dbReference type="Proteomes" id="UP001615550"/>
    </source>
</evidence>
<evidence type="ECO:0000259" key="1">
    <source>
        <dbReference type="PROSITE" id="PS50943"/>
    </source>
</evidence>
<dbReference type="InterPro" id="IPR010982">
    <property type="entry name" value="Lambda_DNA-bd_dom_sf"/>
</dbReference>
<sequence>MSIQNLKDKAFKNSEVKAEYDLLESEFALIDTLLTMRKKSGLTQEEIAKRMGTQKGNISRLEKGNSNPSWKTIQNYAHACGFEVFMKVKTVTAHRDY</sequence>
<keyword evidence="3" id="KW-1185">Reference proteome</keyword>
<dbReference type="RefSeq" id="WP_400188048.1">
    <property type="nucleotide sequence ID" value="NZ_JBGORX010000004.1"/>
</dbReference>
<dbReference type="PROSITE" id="PS50943">
    <property type="entry name" value="HTH_CROC1"/>
    <property type="match status" value="1"/>
</dbReference>
<dbReference type="SMART" id="SM00530">
    <property type="entry name" value="HTH_XRE"/>
    <property type="match status" value="1"/>
</dbReference>
<proteinExistence type="predicted"/>
<dbReference type="SUPFAM" id="SSF47413">
    <property type="entry name" value="lambda repressor-like DNA-binding domains"/>
    <property type="match status" value="1"/>
</dbReference>
<dbReference type="InterPro" id="IPR001387">
    <property type="entry name" value="Cro/C1-type_HTH"/>
</dbReference>
<organism evidence="2 3">
    <name type="scientific">Legionella lytica</name>
    <dbReference type="NCBI Taxonomy" id="96232"/>
    <lineage>
        <taxon>Bacteria</taxon>
        <taxon>Pseudomonadati</taxon>
        <taxon>Pseudomonadota</taxon>
        <taxon>Gammaproteobacteria</taxon>
        <taxon>Legionellales</taxon>
        <taxon>Legionellaceae</taxon>
        <taxon>Legionella</taxon>
    </lineage>
</organism>
<reference evidence="2 3" key="1">
    <citation type="submission" date="2024-08" db="EMBL/GenBank/DDBJ databases">
        <title>Draft Genome Sequence of Legionella lytica strain DSB2004, Isolated From a Fire Sprinkler System.</title>
        <authorList>
            <person name="Everhart A.D."/>
            <person name="Kidane D.T."/>
            <person name="Farone A.L."/>
            <person name="Farone M.B."/>
        </authorList>
    </citation>
    <scope>NUCLEOTIDE SEQUENCE [LARGE SCALE GENOMIC DNA]</scope>
    <source>
        <strain evidence="2 3">DSB2004</strain>
    </source>
</reference>
<protein>
    <submittedName>
        <fullName evidence="2">Helix-turn-helix domain-containing protein</fullName>
    </submittedName>
</protein>
<gene>
    <name evidence="2" type="ORF">ACD661_11720</name>
</gene>
<feature type="domain" description="HTH cro/C1-type" evidence="1">
    <location>
        <begin position="33"/>
        <end position="85"/>
    </location>
</feature>
<evidence type="ECO:0000313" key="2">
    <source>
        <dbReference type="EMBL" id="MFJ1269225.1"/>
    </source>
</evidence>
<dbReference type="CDD" id="cd00093">
    <property type="entry name" value="HTH_XRE"/>
    <property type="match status" value="1"/>
</dbReference>
<dbReference type="Gene3D" id="1.10.260.40">
    <property type="entry name" value="lambda repressor-like DNA-binding domains"/>
    <property type="match status" value="1"/>
</dbReference>
<dbReference type="EMBL" id="JBGORX010000004">
    <property type="protein sequence ID" value="MFJ1269225.1"/>
    <property type="molecule type" value="Genomic_DNA"/>
</dbReference>
<dbReference type="Pfam" id="PF01381">
    <property type="entry name" value="HTH_3"/>
    <property type="match status" value="1"/>
</dbReference>
<accession>A0ABW8D938</accession>
<comment type="caution">
    <text evidence="2">The sequence shown here is derived from an EMBL/GenBank/DDBJ whole genome shotgun (WGS) entry which is preliminary data.</text>
</comment>